<name>A0ABP7AC87_9ACTN</name>
<feature type="region of interest" description="Disordered" evidence="1">
    <location>
        <begin position="1"/>
        <end position="125"/>
    </location>
</feature>
<evidence type="ECO:0000256" key="1">
    <source>
        <dbReference type="SAM" id="MobiDB-lite"/>
    </source>
</evidence>
<comment type="caution">
    <text evidence="2">The sequence shown here is derived from an EMBL/GenBank/DDBJ whole genome shotgun (WGS) entry which is preliminary data.</text>
</comment>
<evidence type="ECO:0000313" key="3">
    <source>
        <dbReference type="Proteomes" id="UP001501490"/>
    </source>
</evidence>
<sequence>MPVAGSKEAPSRSAGRNGPAQLPVSEQGWSARPPSTTNRSPTQAATASCRADSGAAGSSVQRPAASVGAAVSLGHGSAPAAEQAASSSRATNATSRRTPSRTPPIFAELSASQHAIARSEADKSG</sequence>
<proteinExistence type="predicted"/>
<evidence type="ECO:0000313" key="2">
    <source>
        <dbReference type="EMBL" id="GAA3629386.1"/>
    </source>
</evidence>
<feature type="compositionally biased region" description="Polar residues" evidence="1">
    <location>
        <begin position="33"/>
        <end position="46"/>
    </location>
</feature>
<feature type="compositionally biased region" description="Low complexity" evidence="1">
    <location>
        <begin position="77"/>
        <end position="97"/>
    </location>
</feature>
<reference evidence="3" key="1">
    <citation type="journal article" date="2019" name="Int. J. Syst. Evol. Microbiol.">
        <title>The Global Catalogue of Microorganisms (GCM) 10K type strain sequencing project: providing services to taxonomists for standard genome sequencing and annotation.</title>
        <authorList>
            <consortium name="The Broad Institute Genomics Platform"/>
            <consortium name="The Broad Institute Genome Sequencing Center for Infectious Disease"/>
            <person name="Wu L."/>
            <person name="Ma J."/>
        </authorList>
    </citation>
    <scope>NUCLEOTIDE SEQUENCE [LARGE SCALE GENOMIC DNA]</scope>
    <source>
        <strain evidence="3">JCM 16929</strain>
    </source>
</reference>
<gene>
    <name evidence="2" type="ORF">GCM10022236_34590</name>
</gene>
<organism evidence="2 3">
    <name type="scientific">Microlunatus ginsengisoli</name>
    <dbReference type="NCBI Taxonomy" id="363863"/>
    <lineage>
        <taxon>Bacteria</taxon>
        <taxon>Bacillati</taxon>
        <taxon>Actinomycetota</taxon>
        <taxon>Actinomycetes</taxon>
        <taxon>Propionibacteriales</taxon>
        <taxon>Propionibacteriaceae</taxon>
        <taxon>Microlunatus</taxon>
    </lineage>
</organism>
<dbReference type="EMBL" id="BAABAB010000025">
    <property type="protein sequence ID" value="GAA3629386.1"/>
    <property type="molecule type" value="Genomic_DNA"/>
</dbReference>
<accession>A0ABP7AC87</accession>
<dbReference type="Proteomes" id="UP001501490">
    <property type="component" value="Unassembled WGS sequence"/>
</dbReference>
<protein>
    <submittedName>
        <fullName evidence="2">Uncharacterized protein</fullName>
    </submittedName>
</protein>
<keyword evidence="3" id="KW-1185">Reference proteome</keyword>